<feature type="non-terminal residue" evidence="1">
    <location>
        <position position="153"/>
    </location>
</feature>
<evidence type="ECO:0000313" key="2">
    <source>
        <dbReference type="Proteomes" id="UP001145114"/>
    </source>
</evidence>
<evidence type="ECO:0000313" key="1">
    <source>
        <dbReference type="EMBL" id="KAJ1670532.1"/>
    </source>
</evidence>
<proteinExistence type="predicted"/>
<dbReference type="Proteomes" id="UP001145114">
    <property type="component" value="Unassembled WGS sequence"/>
</dbReference>
<comment type="caution">
    <text evidence="1">The sequence shown here is derived from an EMBL/GenBank/DDBJ whole genome shotgun (WGS) entry which is preliminary data.</text>
</comment>
<keyword evidence="2" id="KW-1185">Reference proteome</keyword>
<protein>
    <submittedName>
        <fullName evidence="1">Uncharacterized protein</fullName>
    </submittedName>
</protein>
<organism evidence="1 2">
    <name type="scientific">Spiromyces aspiralis</name>
    <dbReference type="NCBI Taxonomy" id="68401"/>
    <lineage>
        <taxon>Eukaryota</taxon>
        <taxon>Fungi</taxon>
        <taxon>Fungi incertae sedis</taxon>
        <taxon>Zoopagomycota</taxon>
        <taxon>Kickxellomycotina</taxon>
        <taxon>Kickxellomycetes</taxon>
        <taxon>Kickxellales</taxon>
        <taxon>Kickxellaceae</taxon>
        <taxon>Spiromyces</taxon>
    </lineage>
</organism>
<accession>A0ACC1H6S7</accession>
<sequence>MQPGKASSAKKKGSVKATDAPLTQNTSRSGGARLAATTTTTTTTTTPKIANLLSRLSEEPEEKAGLSQVLSSPPASQQQSADIVTPVTGASTTQHSSKANLIASHKAMMREMHETPSPELARTLADFAKQAREEPFENRQKFPTALKPLMRDV</sequence>
<gene>
    <name evidence="1" type="ORF">EV182_008146</name>
</gene>
<name>A0ACC1H6S7_9FUNG</name>
<dbReference type="EMBL" id="JAMZIH010009209">
    <property type="protein sequence ID" value="KAJ1670532.1"/>
    <property type="molecule type" value="Genomic_DNA"/>
</dbReference>
<reference evidence="1" key="1">
    <citation type="submission" date="2022-06" db="EMBL/GenBank/DDBJ databases">
        <title>Phylogenomic reconstructions and comparative analyses of Kickxellomycotina fungi.</title>
        <authorList>
            <person name="Reynolds N.K."/>
            <person name="Stajich J.E."/>
            <person name="Barry K."/>
            <person name="Grigoriev I.V."/>
            <person name="Crous P."/>
            <person name="Smith M.E."/>
        </authorList>
    </citation>
    <scope>NUCLEOTIDE SEQUENCE</scope>
    <source>
        <strain evidence="1">RSA 2271</strain>
    </source>
</reference>